<organism evidence="4 5">
    <name type="scientific">Sphingomonas aliaeris</name>
    <dbReference type="NCBI Taxonomy" id="2759526"/>
    <lineage>
        <taxon>Bacteria</taxon>
        <taxon>Pseudomonadati</taxon>
        <taxon>Pseudomonadota</taxon>
        <taxon>Alphaproteobacteria</taxon>
        <taxon>Sphingomonadales</taxon>
        <taxon>Sphingomonadaceae</taxon>
        <taxon>Sphingomonas</taxon>
    </lineage>
</organism>
<dbReference type="SUPFAM" id="SSF51905">
    <property type="entry name" value="FAD/NAD(P)-binding domain"/>
    <property type="match status" value="1"/>
</dbReference>
<sequence length="828" mass="87278">MTRYPLIAPNPPRLSEQTEALRRIEASGVFSNNGAEVRAFERDVTDRLFGGHGASLAVANATLGLMIAIKQAAQQVGRPDGLALMPSLTFAATGQAALWSGLTPLICDVDPDDWSACRHAEERLLETRGDRISVLVPYATFGNAIDLDRYCWLQRKYGVGVVIDAASSLGTVDDAGNGFGHDSPFATVYSMHATKTFAVAEGGLVHSGDAGLIDQLRAMTNFGFEGSRSATLYGINAKLPEVVAVLAQAKLEQIDAVCDARAELEVAYREGLSGFQLQKVDGRRRAMQFMPVLLPAALAAKRDAITAAMDAAGVGTGRYFSPHLAEQPLFKTHALIEPTPIADTVAARMISLPITDAMTAADATAVAAIFKRVCAEASASVPATVRTRPVARTLLIGGGPAGTALLTAATKRGQLGDFAQGLVVVERDAAIGVGRLGKYAITSDSTATTFLTAVKDNPYPEIAAILDHPAGRAVARYTDAIGVPLVEAGPLIRATGDRLGDIVSANGGELLTGHEALGTRRIDGGMWSTRLRRRADGSEFEQLSHNVVIATGGHQPLDRLAAQQVAGQSLVAQAGDRLLQSDEVLAHGGMAKVADLLSGKRAPKIVVIGGSTSALATIFLILKTAPALPFGEHGITLLHRRPLRPFYPSIEAAQAEGFTDFTPDDICPVSGFVYRLAGFRLEARELVLRMLGVDGRVADPRIRNHRITGDDDAVARSALAEADIVIAALGYRPHALPVFDTDGQPIDLSAAHNRAMVDKHCRVTDAGGAAIPGLYGIGLAAGFVPWGHLGGEASFSGQANGLWQWQNDVGQMIVDQVLGVAAERRAVA</sequence>
<protein>
    <submittedName>
        <fullName evidence="4">DegT/DnrJ/EryC1/StrS family aminotransferase</fullName>
    </submittedName>
</protein>
<dbReference type="PRINTS" id="PR00368">
    <property type="entry name" value="FADPNR"/>
</dbReference>
<dbReference type="AlphaFoldDB" id="A0A974NTN1"/>
<dbReference type="InterPro" id="IPR000653">
    <property type="entry name" value="DegT/StrS_aminotransferase"/>
</dbReference>
<dbReference type="Gene3D" id="3.40.640.10">
    <property type="entry name" value="Type I PLP-dependent aspartate aminotransferase-like (Major domain)"/>
    <property type="match status" value="1"/>
</dbReference>
<dbReference type="PANTHER" id="PTHR30244:SF9">
    <property type="entry name" value="PROTEIN RV3402C"/>
    <property type="match status" value="1"/>
</dbReference>
<evidence type="ECO:0000313" key="5">
    <source>
        <dbReference type="Proteomes" id="UP000595894"/>
    </source>
</evidence>
<dbReference type="InterPro" id="IPR015424">
    <property type="entry name" value="PyrdxlP-dep_Trfase"/>
</dbReference>
<gene>
    <name evidence="4" type="ORF">H5J25_15165</name>
</gene>
<dbReference type="GO" id="GO:0008483">
    <property type="term" value="F:transaminase activity"/>
    <property type="evidence" value="ECO:0007669"/>
    <property type="project" value="UniProtKB-KW"/>
</dbReference>
<dbReference type="Pfam" id="PF01041">
    <property type="entry name" value="DegT_DnrJ_EryC1"/>
    <property type="match status" value="1"/>
</dbReference>
<dbReference type="GO" id="GO:0000271">
    <property type="term" value="P:polysaccharide biosynthetic process"/>
    <property type="evidence" value="ECO:0007669"/>
    <property type="project" value="TreeGrafter"/>
</dbReference>
<keyword evidence="1 3" id="KW-0663">Pyridoxal phosphate</keyword>
<dbReference type="KEGG" id="sari:H5J25_15165"/>
<keyword evidence="4" id="KW-0808">Transferase</keyword>
<dbReference type="InterPro" id="IPR036188">
    <property type="entry name" value="FAD/NAD-bd_sf"/>
</dbReference>
<evidence type="ECO:0000256" key="1">
    <source>
        <dbReference type="ARBA" id="ARBA00022898"/>
    </source>
</evidence>
<dbReference type="InterPro" id="IPR015421">
    <property type="entry name" value="PyrdxlP-dep_Trfase_major"/>
</dbReference>
<dbReference type="GO" id="GO:0030170">
    <property type="term" value="F:pyridoxal phosphate binding"/>
    <property type="evidence" value="ECO:0007669"/>
    <property type="project" value="TreeGrafter"/>
</dbReference>
<accession>A0A974NTN1</accession>
<evidence type="ECO:0000256" key="2">
    <source>
        <dbReference type="ARBA" id="ARBA00037999"/>
    </source>
</evidence>
<proteinExistence type="inferred from homology"/>
<keyword evidence="4" id="KW-0032">Aminotransferase</keyword>
<dbReference type="EMBL" id="CP061035">
    <property type="protein sequence ID" value="QQV76739.1"/>
    <property type="molecule type" value="Genomic_DNA"/>
</dbReference>
<name>A0A974NTN1_9SPHN</name>
<dbReference type="SUPFAM" id="SSF53383">
    <property type="entry name" value="PLP-dependent transferases"/>
    <property type="match status" value="1"/>
</dbReference>
<dbReference type="Proteomes" id="UP000595894">
    <property type="component" value="Chromosome"/>
</dbReference>
<dbReference type="RefSeq" id="WP_202092456.1">
    <property type="nucleotide sequence ID" value="NZ_CP061035.1"/>
</dbReference>
<evidence type="ECO:0000313" key="4">
    <source>
        <dbReference type="EMBL" id="QQV76739.1"/>
    </source>
</evidence>
<dbReference type="Gene3D" id="3.50.50.60">
    <property type="entry name" value="FAD/NAD(P)-binding domain"/>
    <property type="match status" value="1"/>
</dbReference>
<dbReference type="PANTHER" id="PTHR30244">
    <property type="entry name" value="TRANSAMINASE"/>
    <property type="match status" value="1"/>
</dbReference>
<comment type="similarity">
    <text evidence="2 3">Belongs to the DegT/DnrJ/EryC1 family.</text>
</comment>
<keyword evidence="5" id="KW-1185">Reference proteome</keyword>
<evidence type="ECO:0000256" key="3">
    <source>
        <dbReference type="RuleBase" id="RU004508"/>
    </source>
</evidence>
<reference evidence="5" key="1">
    <citation type="submission" date="2020-09" db="EMBL/GenBank/DDBJ databases">
        <title>Sphingomonas sp., a new species isolated from pork steak.</title>
        <authorList>
            <person name="Heidler von Heilborn D."/>
        </authorList>
    </citation>
    <scope>NUCLEOTIDE SEQUENCE [LARGE SCALE GENOMIC DNA]</scope>
</reference>